<accession>B1Q4T5</accession>
<dbReference type="PANTHER" id="PTHR45811">
    <property type="entry name" value="COPPER TRANSPORT PROTEIN FAMILY-RELATED"/>
    <property type="match status" value="1"/>
</dbReference>
<reference evidence="8" key="1">
    <citation type="journal article" date="2009" name="Biosci. Biotechnol. Biochem.">
        <title>Transcriptome profiling of the mangrove plant Bruguiera gymnorhiza and identification of salt tolerance genes by Agrobacterium functional screening.</title>
        <authorList>
            <person name="Yamanaka T."/>
            <person name="Miyama M."/>
            <person name="Tada Y."/>
        </authorList>
    </citation>
    <scope>NUCLEOTIDE SEQUENCE</scope>
    <source>
        <tissue evidence="8">Leaf</tissue>
    </source>
</reference>
<proteinExistence type="evidence at transcript level"/>
<dbReference type="EMBL" id="AB429346">
    <property type="protein sequence ID" value="BAG15861.1"/>
    <property type="molecule type" value="mRNA"/>
</dbReference>
<evidence type="ECO:0000256" key="2">
    <source>
        <dbReference type="ARBA" id="ARBA00022723"/>
    </source>
</evidence>
<evidence type="ECO:0000256" key="1">
    <source>
        <dbReference type="ARBA" id="ARBA00022481"/>
    </source>
</evidence>
<dbReference type="Pfam" id="PF00403">
    <property type="entry name" value="HMA"/>
    <property type="match status" value="1"/>
</dbReference>
<dbReference type="PANTHER" id="PTHR45811:SF80">
    <property type="entry name" value="COPPER TRANSPORT PROTEIN FAMILY-RELATED"/>
    <property type="match status" value="1"/>
</dbReference>
<keyword evidence="2" id="KW-0479">Metal-binding</keyword>
<keyword evidence="3" id="KW-0449">Lipoprotein</keyword>
<organism evidence="8">
    <name type="scientific">Bruguiera gymnorhiza</name>
    <name type="common">Burma mangrove</name>
    <name type="synonym">Rhizophora gymnorhiza</name>
    <dbReference type="NCBI Taxonomy" id="39984"/>
    <lineage>
        <taxon>Eukaryota</taxon>
        <taxon>Viridiplantae</taxon>
        <taxon>Streptophyta</taxon>
        <taxon>Embryophyta</taxon>
        <taxon>Tracheophyta</taxon>
        <taxon>Spermatophyta</taxon>
        <taxon>Magnoliopsida</taxon>
        <taxon>eudicotyledons</taxon>
        <taxon>Gunneridae</taxon>
        <taxon>Pentapetalae</taxon>
        <taxon>rosids</taxon>
        <taxon>fabids</taxon>
        <taxon>Malpighiales</taxon>
        <taxon>Rhizophoraceae</taxon>
        <taxon>Bruguiera</taxon>
    </lineage>
</organism>
<dbReference type="SMR" id="B1Q4T5"/>
<protein>
    <recommendedName>
        <fullName evidence="7">HMA domain-containing protein</fullName>
    </recommendedName>
</protein>
<evidence type="ECO:0000256" key="4">
    <source>
        <dbReference type="ARBA" id="ARBA00023289"/>
    </source>
</evidence>
<keyword evidence="4" id="KW-0636">Prenylation</keyword>
<evidence type="ECO:0000256" key="3">
    <source>
        <dbReference type="ARBA" id="ARBA00023288"/>
    </source>
</evidence>
<dbReference type="InterPro" id="IPR036163">
    <property type="entry name" value="HMA_dom_sf"/>
</dbReference>
<dbReference type="GO" id="GO:0046872">
    <property type="term" value="F:metal ion binding"/>
    <property type="evidence" value="ECO:0007669"/>
    <property type="project" value="UniProtKB-KW"/>
</dbReference>
<dbReference type="PROSITE" id="PS50846">
    <property type="entry name" value="HMA_2"/>
    <property type="match status" value="1"/>
</dbReference>
<name>B1Q4T5_BRUGY</name>
<dbReference type="SUPFAM" id="SSF55008">
    <property type="entry name" value="HMA, heavy metal-associated domain"/>
    <property type="match status" value="1"/>
</dbReference>
<evidence type="ECO:0000259" key="7">
    <source>
        <dbReference type="PROSITE" id="PS50846"/>
    </source>
</evidence>
<dbReference type="InterPro" id="IPR051863">
    <property type="entry name" value="HIPP"/>
</dbReference>
<feature type="domain" description="HMA" evidence="7">
    <location>
        <begin position="1"/>
        <end position="68"/>
    </location>
</feature>
<evidence type="ECO:0000313" key="8">
    <source>
        <dbReference type="EMBL" id="BAG15861.1"/>
    </source>
</evidence>
<feature type="compositionally biased region" description="Basic and acidic residues" evidence="6">
    <location>
        <begin position="71"/>
        <end position="95"/>
    </location>
</feature>
<dbReference type="InterPro" id="IPR006121">
    <property type="entry name" value="HMA_dom"/>
</dbReference>
<evidence type="ECO:0000256" key="5">
    <source>
        <dbReference type="ARBA" id="ARBA00024045"/>
    </source>
</evidence>
<keyword evidence="1" id="KW-0488">Methylation</keyword>
<comment type="similarity">
    <text evidence="5">Belongs to the HIPP family.</text>
</comment>
<feature type="region of interest" description="Disordered" evidence="6">
    <location>
        <begin position="67"/>
        <end position="95"/>
    </location>
</feature>
<dbReference type="AlphaFoldDB" id="B1Q4T5"/>
<evidence type="ECO:0000256" key="6">
    <source>
        <dbReference type="SAM" id="MobiDB-lite"/>
    </source>
</evidence>
<dbReference type="Gene3D" id="3.30.70.100">
    <property type="match status" value="1"/>
</dbReference>
<sequence>MKKVILKLDPRDDKIKQKAMRTVSGLSGVDSVAMDMKEKKLTVTGDVDPVHVVSKLRKLCHTDIVSVGPAKEPEKKAESEKQPEGGKKDGKDAKKDDVSELIKAYQAYNPHMTTYYYVKSAEEDPNACVIC</sequence>